<keyword evidence="2" id="KW-1185">Reference proteome</keyword>
<name>A0ACC2GWS1_DALPE</name>
<evidence type="ECO:0000313" key="2">
    <source>
        <dbReference type="Proteomes" id="UP001157502"/>
    </source>
</evidence>
<gene>
    <name evidence="1" type="ORF">DPEC_G00097580</name>
</gene>
<proteinExistence type="predicted"/>
<comment type="caution">
    <text evidence="1">The sequence shown here is derived from an EMBL/GenBank/DDBJ whole genome shotgun (WGS) entry which is preliminary data.</text>
</comment>
<accession>A0ACC2GWS1</accession>
<dbReference type="Proteomes" id="UP001157502">
    <property type="component" value="Chromosome 8"/>
</dbReference>
<organism evidence="1 2">
    <name type="scientific">Dallia pectoralis</name>
    <name type="common">Alaska blackfish</name>
    <dbReference type="NCBI Taxonomy" id="75939"/>
    <lineage>
        <taxon>Eukaryota</taxon>
        <taxon>Metazoa</taxon>
        <taxon>Chordata</taxon>
        <taxon>Craniata</taxon>
        <taxon>Vertebrata</taxon>
        <taxon>Euteleostomi</taxon>
        <taxon>Actinopterygii</taxon>
        <taxon>Neopterygii</taxon>
        <taxon>Teleostei</taxon>
        <taxon>Protacanthopterygii</taxon>
        <taxon>Esociformes</taxon>
        <taxon>Umbridae</taxon>
        <taxon>Dallia</taxon>
    </lineage>
</organism>
<sequence length="135" mass="15292">MLNKAKLKTELSLIYENSEKRNVFCGPKGGALWLRIGGLRVELHCSSGMFPFTATRTGQKKERMFVRERQKENEGEKGCPMCKSALFHSFPPSQYPNKSQPVAFVPDSPFSKSTPRFIRITIVPKSQVHNSPKAY</sequence>
<reference evidence="1" key="1">
    <citation type="submission" date="2021-05" db="EMBL/GenBank/DDBJ databases">
        <authorList>
            <person name="Pan Q."/>
            <person name="Jouanno E."/>
            <person name="Zahm M."/>
            <person name="Klopp C."/>
            <person name="Cabau C."/>
            <person name="Louis A."/>
            <person name="Berthelot C."/>
            <person name="Parey E."/>
            <person name="Roest Crollius H."/>
            <person name="Montfort J."/>
            <person name="Robinson-Rechavi M."/>
            <person name="Bouchez O."/>
            <person name="Lampietro C."/>
            <person name="Lopez Roques C."/>
            <person name="Donnadieu C."/>
            <person name="Postlethwait J."/>
            <person name="Bobe J."/>
            <person name="Dillon D."/>
            <person name="Chandos A."/>
            <person name="von Hippel F."/>
            <person name="Guiguen Y."/>
        </authorList>
    </citation>
    <scope>NUCLEOTIDE SEQUENCE</scope>
    <source>
        <strain evidence="1">YG-Jan2019</strain>
    </source>
</reference>
<protein>
    <submittedName>
        <fullName evidence="1">Uncharacterized protein</fullName>
    </submittedName>
</protein>
<dbReference type="EMBL" id="CM055735">
    <property type="protein sequence ID" value="KAJ8007763.1"/>
    <property type="molecule type" value="Genomic_DNA"/>
</dbReference>
<evidence type="ECO:0000313" key="1">
    <source>
        <dbReference type="EMBL" id="KAJ8007763.1"/>
    </source>
</evidence>